<evidence type="ECO:0000313" key="2">
    <source>
        <dbReference type="Proteomes" id="UP000054560"/>
    </source>
</evidence>
<sequence length="634" mass="69508">MRLWASPRVVACDACRVTCLLPDSSSYDEIQPVGVVTGEANPSAIDVTVYISNGQQASDAFTIEIHNCTTFTDNVLPQLTDETTCTPTTVGVVYYSYSESFACNPIAGGLKWQPELDTCDVSILNIRLGDLCEWTDEVHNCSANSAEKLTVGTADFTTRSAFGVHTDDTFVLIYDKLCNIHVVSCSGRSTMIDTDALASDRGNWECEYAYAHLGLCLARSETLDVLTMWTDTTVTECEASDDDYGAPTQRWLDCVPIPENSAAEVIDTPNKMPDFYITVGDDRADTPVLDNTFSISALFKECDDVAECHFRDKAVHELMTVNDWHHLGPLPNSTLPRSGAAQVLNSAGELVAVVNDNSQGDRTFAYVHRANSWQLLGNAGFTNLFSAEKYIFIARPGHEAVHQILYAAPSGDNPVWTTIWTDFGDFFYTILDIQPITDARVYFLVAHWVGDASLMVGERLLDGYNRAERVGTYTFESVHSYGDTTTASLSFDAASNLIVAFHSVTVEVEILSTPSFCAYVNMEFYATSDDCTAAPLNPAISVIAVSVNGGCVELPGVNLWTEIIVATEHTGYFEFYVDAECIDQADSYSATTNRDPYKTLFTPDGGDIQKCIMLNYDKSMLITDCCMGENSCQG</sequence>
<dbReference type="Proteomes" id="UP000054560">
    <property type="component" value="Unassembled WGS sequence"/>
</dbReference>
<keyword evidence="2" id="KW-1185">Reference proteome</keyword>
<proteinExistence type="predicted"/>
<organism evidence="1 2">
    <name type="scientific">Sphaeroforma arctica JP610</name>
    <dbReference type="NCBI Taxonomy" id="667725"/>
    <lineage>
        <taxon>Eukaryota</taxon>
        <taxon>Ichthyosporea</taxon>
        <taxon>Ichthyophonida</taxon>
        <taxon>Sphaeroforma</taxon>
    </lineage>
</organism>
<protein>
    <submittedName>
        <fullName evidence="1">Uncharacterized protein</fullName>
    </submittedName>
</protein>
<dbReference type="RefSeq" id="XP_014156686.1">
    <property type="nucleotide sequence ID" value="XM_014301211.1"/>
</dbReference>
<dbReference type="AlphaFoldDB" id="A0A0L0G1R8"/>
<name>A0A0L0G1R8_9EUKA</name>
<evidence type="ECO:0000313" key="1">
    <source>
        <dbReference type="EMBL" id="KNC82784.1"/>
    </source>
</evidence>
<reference evidence="1 2" key="1">
    <citation type="submission" date="2011-02" db="EMBL/GenBank/DDBJ databases">
        <title>The Genome Sequence of Sphaeroforma arctica JP610.</title>
        <authorList>
            <consortium name="The Broad Institute Genome Sequencing Platform"/>
            <person name="Russ C."/>
            <person name="Cuomo C."/>
            <person name="Young S.K."/>
            <person name="Zeng Q."/>
            <person name="Gargeya S."/>
            <person name="Alvarado L."/>
            <person name="Berlin A."/>
            <person name="Chapman S.B."/>
            <person name="Chen Z."/>
            <person name="Freedman E."/>
            <person name="Gellesch M."/>
            <person name="Goldberg J."/>
            <person name="Griggs A."/>
            <person name="Gujja S."/>
            <person name="Heilman E."/>
            <person name="Heiman D."/>
            <person name="Howarth C."/>
            <person name="Mehta T."/>
            <person name="Neiman D."/>
            <person name="Pearson M."/>
            <person name="Roberts A."/>
            <person name="Saif S."/>
            <person name="Shea T."/>
            <person name="Shenoy N."/>
            <person name="Sisk P."/>
            <person name="Stolte C."/>
            <person name="Sykes S."/>
            <person name="White J."/>
            <person name="Yandava C."/>
            <person name="Burger G."/>
            <person name="Gray M.W."/>
            <person name="Holland P.W.H."/>
            <person name="King N."/>
            <person name="Lang F.B.F."/>
            <person name="Roger A.J."/>
            <person name="Ruiz-Trillo I."/>
            <person name="Haas B."/>
            <person name="Nusbaum C."/>
            <person name="Birren B."/>
        </authorList>
    </citation>
    <scope>NUCLEOTIDE SEQUENCE [LARGE SCALE GENOMIC DNA]</scope>
    <source>
        <strain evidence="1 2">JP610</strain>
    </source>
</reference>
<accession>A0A0L0G1R8</accession>
<gene>
    <name evidence="1" type="ORF">SARC_04942</name>
</gene>
<dbReference type="GeneID" id="25905446"/>
<dbReference type="EMBL" id="KQ241892">
    <property type="protein sequence ID" value="KNC82784.1"/>
    <property type="molecule type" value="Genomic_DNA"/>
</dbReference>